<dbReference type="GO" id="GO:0046872">
    <property type="term" value="F:metal ion binding"/>
    <property type="evidence" value="ECO:0007669"/>
    <property type="project" value="UniProtKB-KW"/>
</dbReference>
<evidence type="ECO:0000256" key="1">
    <source>
        <dbReference type="ARBA" id="ARBA00022714"/>
    </source>
</evidence>
<keyword evidence="2" id="KW-0479">Metal-binding</keyword>
<name>A0A0B7IUL6_9PROT</name>
<keyword evidence="7" id="KW-1185">Reference proteome</keyword>
<dbReference type="InterPro" id="IPR017941">
    <property type="entry name" value="Rieske_2Fe-2S"/>
</dbReference>
<gene>
    <name evidence="6" type="ORF">BN1209_0916</name>
</gene>
<dbReference type="STRING" id="1581680.BN1209_0916"/>
<dbReference type="Proteomes" id="UP000056322">
    <property type="component" value="Chromosome 1"/>
</dbReference>
<dbReference type="HOGENOM" id="CLU_2954066_0_0_4"/>
<organism evidence="6 7">
    <name type="scientific">Candidatus Methylopumilus turicensis</name>
    <dbReference type="NCBI Taxonomy" id="1581680"/>
    <lineage>
        <taxon>Bacteria</taxon>
        <taxon>Pseudomonadati</taxon>
        <taxon>Pseudomonadota</taxon>
        <taxon>Betaproteobacteria</taxon>
        <taxon>Nitrosomonadales</taxon>
        <taxon>Methylophilaceae</taxon>
        <taxon>Candidatus Methylopumilus</taxon>
    </lineage>
</organism>
<evidence type="ECO:0000313" key="7">
    <source>
        <dbReference type="Proteomes" id="UP000056322"/>
    </source>
</evidence>
<feature type="domain" description="Rieske" evidence="5">
    <location>
        <begin position="1"/>
        <end position="60"/>
    </location>
</feature>
<dbReference type="AlphaFoldDB" id="A0A0B7IUL6"/>
<dbReference type="PROSITE" id="PS51296">
    <property type="entry name" value="RIESKE"/>
    <property type="match status" value="1"/>
</dbReference>
<keyword evidence="3" id="KW-0408">Iron</keyword>
<evidence type="ECO:0000256" key="2">
    <source>
        <dbReference type="ARBA" id="ARBA00022723"/>
    </source>
</evidence>
<sequence>MPVELDWNEGDFFTREQDYLICATHGAQYEPHTGYCVLGPCQGKRLRPIVVNEQNGLVSITLDQH</sequence>
<evidence type="ECO:0000256" key="3">
    <source>
        <dbReference type="ARBA" id="ARBA00023004"/>
    </source>
</evidence>
<evidence type="ECO:0000256" key="4">
    <source>
        <dbReference type="ARBA" id="ARBA00023014"/>
    </source>
</evidence>
<reference evidence="7" key="1">
    <citation type="submission" date="2014-12" db="EMBL/GenBank/DDBJ databases">
        <authorList>
            <person name="Salcher M.M."/>
        </authorList>
    </citation>
    <scope>NUCLEOTIDE SEQUENCE [LARGE SCALE GENOMIC DNA]</scope>
    <source>
        <strain evidence="7">MMS-10A-171</strain>
    </source>
</reference>
<dbReference type="KEGG" id="mbac:BN1209_0916"/>
<accession>A0A0B7IUL6</accession>
<evidence type="ECO:0000259" key="5">
    <source>
        <dbReference type="PROSITE" id="PS51296"/>
    </source>
</evidence>
<dbReference type="InterPro" id="IPR036922">
    <property type="entry name" value="Rieske_2Fe-2S_sf"/>
</dbReference>
<protein>
    <submittedName>
        <fullName evidence="6">Rieske (2Fe-2S) iron-sulfur domain protein</fullName>
    </submittedName>
</protein>
<keyword evidence="4" id="KW-0411">Iron-sulfur</keyword>
<dbReference type="EMBL" id="LN794158">
    <property type="protein sequence ID" value="CEN55959.1"/>
    <property type="molecule type" value="Genomic_DNA"/>
</dbReference>
<evidence type="ECO:0000313" key="6">
    <source>
        <dbReference type="EMBL" id="CEN55959.1"/>
    </source>
</evidence>
<dbReference type="GO" id="GO:0051537">
    <property type="term" value="F:2 iron, 2 sulfur cluster binding"/>
    <property type="evidence" value="ECO:0007669"/>
    <property type="project" value="UniProtKB-KW"/>
</dbReference>
<dbReference type="SUPFAM" id="SSF50022">
    <property type="entry name" value="ISP domain"/>
    <property type="match status" value="1"/>
</dbReference>
<proteinExistence type="predicted"/>
<keyword evidence="1" id="KW-0001">2Fe-2S</keyword>